<evidence type="ECO:0000256" key="8">
    <source>
        <dbReference type="SAM" id="Coils"/>
    </source>
</evidence>
<feature type="zinc finger region" description="C3H1-type" evidence="7">
    <location>
        <begin position="45"/>
        <end position="72"/>
    </location>
</feature>
<dbReference type="CDD" id="cd06008">
    <property type="entry name" value="NF-X1-zinc-finger"/>
    <property type="match status" value="1"/>
</dbReference>
<dbReference type="SMART" id="SM00356">
    <property type="entry name" value="ZnF_C3H1"/>
    <property type="match status" value="1"/>
</dbReference>
<keyword evidence="5 7" id="KW-0862">Zinc</keyword>
<comment type="subcellular location">
    <subcellularLocation>
        <location evidence="1">Cytoplasm</location>
    </subcellularLocation>
</comment>
<dbReference type="GO" id="GO:0008270">
    <property type="term" value="F:zinc ion binding"/>
    <property type="evidence" value="ECO:0007669"/>
    <property type="project" value="UniProtKB-KW"/>
</dbReference>
<keyword evidence="6" id="KW-0391">Immunity</keyword>
<evidence type="ECO:0000259" key="11">
    <source>
        <dbReference type="PROSITE" id="PS51981"/>
    </source>
</evidence>
<sequence>MSSNPPRGGGAPPRGSRRGRGNMNANANRGTHRPQASGGANRPPPPPRDVCRDFQRGNCPRGDACRFSHAPAPSGPGANSAAPPTFRDGSSRPEDANLNFPGLSNDKFSVAGTNHTPGQTHHFLKQYVEDSFRFSTTAQVYRFVSLLCNASSRNSSWTLEEGQNHLCELVRGNGILRLGDAIRFPAETDRPWSFQKGYIPILTYLSSDWVTKSRINTEVNALYGHVHNEFQVIRDTIITNMQRLMAARNFGEGPASPLSGKQVFKIIFVTLFEYLTRFKDATIKHPDIRDMVEQIADWFEEWVTALESNPPFSDECATYDRDKRQLIVNNIRADKERVLRIVQRERVLLVNREERPTRQGATTEGLIATLQRNCDYDGPGERRERGARHDNDRVSISDIRVAPTNDELVCQDDPFLPGNFAEAPHFYDPKSVERLVDVQFRLLREELIAPIRMATQLILSDLAKPDKATTTLSKFIQEGGGRYRAPANAQESVIFSVFPNVTFQPLVLNNRGTSVGIEFDTPPGKARDKLAQARAEYWEQVSKKRLMLGGLVALIWKDQSGAVDIYVGTVASTPRDLAEAAKKSKDRIALRVSFFDAAAELRIVQSLQNRRENTGIKVLIEAPVFYEGIRPFLEALKADPERLPFSQYLVHQSKTELKQTMVAAPLYSRTPGFSFELKDLFPDSAGVPTLRMITTNPDSVANARAQLVRRSRLDPSQADAVVDSLTRELSLIQGVLIKNQISPILLVAYTNHALDHMLKGILDADITKNIIRLGSRSAVDERLASFSLDEAEKISTKSRLDRNINAAYREMRSAEAEMSGLMDKITKRQVPQDHMEDCILSLYPYHYEELFSNTPSWISTLISNAAEDDEEWETVGKPEQDLSIINFWANGRDLQFLEPPKEDSSQTKKGQKPGKGNSNKFGVLSGDNVSKKGKGDLAAQHQTFLLDFLSQHGIHQIPPIPRTTRPLETLKDDGMVWSMSLSERKTLYDTWYIMASESIHEAQIEDFDNVRKKHAAAKQSFEEIKEQGKVNILRRSHIIGCTTTGAAKVVSLLSGVEPKVMIVEEAGQVLESHILASLVESVQHVIMIGDPLQLRPSVNSYKLATHNPHTGHIWRFDQSMMERLSSAGFPMSQIDVQRRMRPEVSVLIRKSLYPDLKDHELVTEYPDVRGMHKNVFFVSHTNKETGGGEDSVSKHNAYEIDMIYELVLHLQGCYNKEGNIVVLAAYLGQIPKIRQKLRDVVTTIIDERDAELLVQHGIEDEETTTVQEVKVSKHVLIRTLDNFQGEEGEIIILSLVRNSGTPFDGNISSLQYTGARSPIGFLRSTNRTNVGLSRAKHGMYIFGNAPELAQGSNMWATVLQELHQAGNIGTGLPISCQRHPDYVEWVDQPGRLPIVSPDGGCLRPCAELLPCGHVCPFKCHSDDPKHITTRCREPCLRLCPLNHPCDRECWECAKTIGDCRFPIRNVQLPCGDLHPVAPCYLARMPEKIKCVAQVEKQLPFCEHKAKMPCSQDPATYSCQEPCGTGFTCCSKPCAAKCGACQKLSSPPDAVQLQMGRIARTQHPKHLCGRVLRCGHTCKDECKEGHTCSGTCKEKCRQICSHGGCRQPCSTPCKPCMQPCDWNCPHIQCPSACGMACTRLPCDKKCPKVLKCGHPCPSVCGEPCIKQTCRFCANDNTLDSIVDLVMHTSLRDLEDDGSLDSMTITLPCGHVFTVETLDGITHLGDFYEKQGDGRWVKAITPDDTGEIRTRPVCPSCRGNIDSLRYGRVCKNSNLAILQHNIASSLSRRLAKAEEKLATVRAALEKNVIDAVKNCKPDGPDQPITTAARRDMEDNRDIALAREIVRPTPAEVIDDISAFHAFPAGYSKEWRASIKAALESYRVARQITGELDPAMQAYEASLSQLYREELGRFGVDFSLGTPQDVEQRALRLARMQIGQLPPRASHRFVVEAFWITIDILLQLGIATGKASDDIRRRNPNGVEHQQWERLAEFILERAVKDAEVVYELAIKSESWNKAIKCLIFVLQARYELAAHQCRVAIGKGALSSDTTRVELVDMCRQGIQRIKSLRTNVPQEYSRRWEPEQQQEKLAWAEINFVQPSGVLLESWESLKRSAKGGTWYQDVTHEERATILRAMMEGAGGERLWHTGHFYQCPNGHPYVIANCGGANQVSSCPECGVRIGGSGHEALPGNTHARDFVNIARADGVQDSGYSWGPGRR</sequence>
<keyword evidence="8" id="KW-0175">Coiled coil</keyword>
<evidence type="ECO:0000256" key="3">
    <source>
        <dbReference type="ARBA" id="ARBA00022723"/>
    </source>
</evidence>
<dbReference type="Proteomes" id="UP000044841">
    <property type="component" value="Unassembled WGS sequence"/>
</dbReference>
<evidence type="ECO:0000256" key="6">
    <source>
        <dbReference type="ARBA" id="ARBA00022859"/>
    </source>
</evidence>
<name>A0A0K6FYU1_9AGAM</name>
<proteinExistence type="predicted"/>
<evidence type="ECO:0000313" key="12">
    <source>
        <dbReference type="EMBL" id="CUA71425.1"/>
    </source>
</evidence>
<dbReference type="PANTHER" id="PTHR10887:SF445">
    <property type="entry name" value="NFX1-TYPE ZINC FINGER-CONTAINING PROTEIN 1"/>
    <property type="match status" value="1"/>
</dbReference>
<feature type="region of interest" description="Disordered" evidence="9">
    <location>
        <begin position="1"/>
        <end position="98"/>
    </location>
</feature>
<evidence type="ECO:0000256" key="4">
    <source>
        <dbReference type="ARBA" id="ARBA00022771"/>
    </source>
</evidence>
<evidence type="ECO:0000259" key="10">
    <source>
        <dbReference type="PROSITE" id="PS50103"/>
    </source>
</evidence>
<feature type="coiled-coil region" evidence="8">
    <location>
        <begin position="797"/>
        <end position="824"/>
    </location>
</feature>
<evidence type="ECO:0000256" key="2">
    <source>
        <dbReference type="ARBA" id="ARBA00022490"/>
    </source>
</evidence>
<dbReference type="Pfam" id="PF18044">
    <property type="entry name" value="zf-CCCH_4"/>
    <property type="match status" value="1"/>
</dbReference>
<dbReference type="SUPFAM" id="SSF52540">
    <property type="entry name" value="P-loop containing nucleoside triphosphate hydrolases"/>
    <property type="match status" value="1"/>
</dbReference>
<gene>
    <name evidence="12" type="ORF">RSOLAG22IIIB_09533</name>
</gene>
<dbReference type="GO" id="GO:0004386">
    <property type="term" value="F:helicase activity"/>
    <property type="evidence" value="ECO:0007669"/>
    <property type="project" value="InterPro"/>
</dbReference>
<reference evidence="12 13" key="1">
    <citation type="submission" date="2015-07" db="EMBL/GenBank/DDBJ databases">
        <authorList>
            <person name="Noorani M."/>
        </authorList>
    </citation>
    <scope>NUCLEOTIDE SEQUENCE [LARGE SCALE GENOMIC DNA]</scope>
    <source>
        <strain evidence="12">BBA 69670</strain>
    </source>
</reference>
<dbReference type="PROSITE" id="PS50103">
    <property type="entry name" value="ZF_C3H1"/>
    <property type="match status" value="1"/>
</dbReference>
<dbReference type="InterPro" id="IPR047187">
    <property type="entry name" value="SF1_C_Upf1"/>
</dbReference>
<keyword evidence="2" id="KW-0963">Cytoplasm</keyword>
<evidence type="ECO:0000256" key="1">
    <source>
        <dbReference type="ARBA" id="ARBA00004496"/>
    </source>
</evidence>
<dbReference type="InterPro" id="IPR041679">
    <property type="entry name" value="DNA2/NAM7-like_C"/>
</dbReference>
<dbReference type="EMBL" id="CYGV01001235">
    <property type="protein sequence ID" value="CUA71425.1"/>
    <property type="molecule type" value="Genomic_DNA"/>
</dbReference>
<dbReference type="GO" id="GO:0005737">
    <property type="term" value="C:cytoplasm"/>
    <property type="evidence" value="ECO:0007669"/>
    <property type="project" value="UniProtKB-SubCell"/>
</dbReference>
<protein>
    <submittedName>
        <fullName evidence="12">NFX1-type zinc finger-containing protein 1 [Mus musculus]</fullName>
    </submittedName>
</protein>
<organism evidence="12 13">
    <name type="scientific">Rhizoctonia solani</name>
    <dbReference type="NCBI Taxonomy" id="456999"/>
    <lineage>
        <taxon>Eukaryota</taxon>
        <taxon>Fungi</taxon>
        <taxon>Dikarya</taxon>
        <taxon>Basidiomycota</taxon>
        <taxon>Agaricomycotina</taxon>
        <taxon>Agaricomycetes</taxon>
        <taxon>Cantharellales</taxon>
        <taxon>Ceratobasidiaceae</taxon>
        <taxon>Rhizoctonia</taxon>
    </lineage>
</organism>
<dbReference type="GO" id="GO:0002376">
    <property type="term" value="P:immune system process"/>
    <property type="evidence" value="ECO:0007669"/>
    <property type="project" value="UniProtKB-KW"/>
</dbReference>
<dbReference type="GO" id="GO:0031380">
    <property type="term" value="C:nuclear RNA-directed RNA polymerase complex"/>
    <property type="evidence" value="ECO:0007669"/>
    <property type="project" value="TreeGrafter"/>
</dbReference>
<dbReference type="GO" id="GO:0031048">
    <property type="term" value="P:regulatory ncRNA-mediated heterochromatin formation"/>
    <property type="evidence" value="ECO:0007669"/>
    <property type="project" value="TreeGrafter"/>
</dbReference>
<evidence type="ECO:0000256" key="7">
    <source>
        <dbReference type="PROSITE-ProRule" id="PRU00723"/>
    </source>
</evidence>
<dbReference type="Pfam" id="PF13086">
    <property type="entry name" value="AAA_11"/>
    <property type="match status" value="1"/>
</dbReference>
<dbReference type="CDD" id="cd18808">
    <property type="entry name" value="SF1_C_Upf1"/>
    <property type="match status" value="1"/>
</dbReference>
<dbReference type="InterPro" id="IPR000571">
    <property type="entry name" value="Znf_CCCH"/>
</dbReference>
<dbReference type="InterPro" id="IPR045055">
    <property type="entry name" value="DNA2/NAM7-like"/>
</dbReference>
<evidence type="ECO:0000256" key="9">
    <source>
        <dbReference type="SAM" id="MobiDB-lite"/>
    </source>
</evidence>
<dbReference type="PROSITE" id="PS51981">
    <property type="entry name" value="ZF_RZ"/>
    <property type="match status" value="1"/>
</dbReference>
<feature type="compositionally biased region" description="Low complexity" evidence="9">
    <location>
        <begin position="70"/>
        <end position="84"/>
    </location>
</feature>
<accession>A0A0K6FYU1</accession>
<dbReference type="InterPro" id="IPR041677">
    <property type="entry name" value="DNA2/NAM7_AAA_11"/>
</dbReference>
<feature type="domain" description="C3H1-type" evidence="10">
    <location>
        <begin position="45"/>
        <end position="72"/>
    </location>
</feature>
<dbReference type="PANTHER" id="PTHR10887">
    <property type="entry name" value="DNA2/NAM7 HELICASE FAMILY"/>
    <property type="match status" value="1"/>
</dbReference>
<evidence type="ECO:0000256" key="5">
    <source>
        <dbReference type="ARBA" id="ARBA00022833"/>
    </source>
</evidence>
<keyword evidence="3 7" id="KW-0479">Metal-binding</keyword>
<keyword evidence="13" id="KW-1185">Reference proteome</keyword>
<dbReference type="Pfam" id="PF13087">
    <property type="entry name" value="AAA_12"/>
    <property type="match status" value="1"/>
</dbReference>
<dbReference type="InterPro" id="IPR041367">
    <property type="entry name" value="Znf-CCCH_4"/>
</dbReference>
<dbReference type="Pfam" id="PF20173">
    <property type="entry name" value="ZnF_RZ-type"/>
    <property type="match status" value="1"/>
</dbReference>
<evidence type="ECO:0000313" key="13">
    <source>
        <dbReference type="Proteomes" id="UP000044841"/>
    </source>
</evidence>
<keyword evidence="4 7" id="KW-0863">Zinc-finger</keyword>
<dbReference type="Gene3D" id="3.40.50.300">
    <property type="entry name" value="P-loop containing nucleotide triphosphate hydrolases"/>
    <property type="match status" value="3"/>
</dbReference>
<dbReference type="InterPro" id="IPR046439">
    <property type="entry name" value="ZF_RZ_dom"/>
</dbReference>
<feature type="region of interest" description="Disordered" evidence="9">
    <location>
        <begin position="896"/>
        <end position="925"/>
    </location>
</feature>
<feature type="domain" description="RZ-type" evidence="11">
    <location>
        <begin position="2122"/>
        <end position="2202"/>
    </location>
</feature>
<dbReference type="InterPro" id="IPR027417">
    <property type="entry name" value="P-loop_NTPase"/>
</dbReference>